<gene>
    <name evidence="6" type="ORF">HDU87_002256</name>
</gene>
<dbReference type="GO" id="GO:0005794">
    <property type="term" value="C:Golgi apparatus"/>
    <property type="evidence" value="ECO:0007669"/>
    <property type="project" value="TreeGrafter"/>
</dbReference>
<dbReference type="EMBL" id="JADGJQ010000018">
    <property type="protein sequence ID" value="KAJ3180033.1"/>
    <property type="molecule type" value="Genomic_DNA"/>
</dbReference>
<evidence type="ECO:0000256" key="1">
    <source>
        <dbReference type="ARBA" id="ARBA00004141"/>
    </source>
</evidence>
<comment type="caution">
    <text evidence="6">The sequence shown here is derived from an EMBL/GenBank/DDBJ whole genome shotgun (WGS) entry which is preliminary data.</text>
</comment>
<keyword evidence="7" id="KW-1185">Reference proteome</keyword>
<protein>
    <recommendedName>
        <fullName evidence="5">PRA1 family protein</fullName>
    </recommendedName>
</protein>
<name>A0AAD5TLF4_9FUNG</name>
<dbReference type="Proteomes" id="UP001212152">
    <property type="component" value="Unassembled WGS sequence"/>
</dbReference>
<evidence type="ECO:0000256" key="4">
    <source>
        <dbReference type="ARBA" id="ARBA00023136"/>
    </source>
</evidence>
<organism evidence="6 7">
    <name type="scientific">Geranomyces variabilis</name>
    <dbReference type="NCBI Taxonomy" id="109894"/>
    <lineage>
        <taxon>Eukaryota</taxon>
        <taxon>Fungi</taxon>
        <taxon>Fungi incertae sedis</taxon>
        <taxon>Chytridiomycota</taxon>
        <taxon>Chytridiomycota incertae sedis</taxon>
        <taxon>Chytridiomycetes</taxon>
        <taxon>Spizellomycetales</taxon>
        <taxon>Powellomycetaceae</taxon>
        <taxon>Geranomyces</taxon>
    </lineage>
</organism>
<proteinExistence type="inferred from homology"/>
<dbReference type="AlphaFoldDB" id="A0AAD5TLF4"/>
<evidence type="ECO:0000256" key="3">
    <source>
        <dbReference type="ARBA" id="ARBA00022989"/>
    </source>
</evidence>
<sequence>MESTAATASVPNLASYVRLDAQTWNTVKETSKARLSSLKPISDFFDRSRFGVPANVAVCRSRLDYNLVYFSNNYILIVIIVSAYLLFSNLALLLTIVYLLAGFKFISSLPHNQRTTLPGGLKVTPTQVWPVFAFTGFLFTWLSGATSTIFYMLAMSGMLIGAHAGMMDPPVEANFAEQQV</sequence>
<keyword evidence="2 5" id="KW-0812">Transmembrane</keyword>
<dbReference type="Pfam" id="PF03208">
    <property type="entry name" value="PRA1"/>
    <property type="match status" value="1"/>
</dbReference>
<evidence type="ECO:0000256" key="5">
    <source>
        <dbReference type="RuleBase" id="RU363107"/>
    </source>
</evidence>
<evidence type="ECO:0000256" key="2">
    <source>
        <dbReference type="ARBA" id="ARBA00022692"/>
    </source>
</evidence>
<dbReference type="GO" id="GO:0016020">
    <property type="term" value="C:membrane"/>
    <property type="evidence" value="ECO:0007669"/>
    <property type="project" value="UniProtKB-SubCell"/>
</dbReference>
<feature type="transmembrane region" description="Helical" evidence="5">
    <location>
        <begin position="131"/>
        <end position="153"/>
    </location>
</feature>
<evidence type="ECO:0000313" key="7">
    <source>
        <dbReference type="Proteomes" id="UP001212152"/>
    </source>
</evidence>
<reference evidence="6" key="1">
    <citation type="submission" date="2020-05" db="EMBL/GenBank/DDBJ databases">
        <title>Phylogenomic resolution of chytrid fungi.</title>
        <authorList>
            <person name="Stajich J.E."/>
            <person name="Amses K."/>
            <person name="Simmons R."/>
            <person name="Seto K."/>
            <person name="Myers J."/>
            <person name="Bonds A."/>
            <person name="Quandt C.A."/>
            <person name="Barry K."/>
            <person name="Liu P."/>
            <person name="Grigoriev I."/>
            <person name="Longcore J.E."/>
            <person name="James T.Y."/>
        </authorList>
    </citation>
    <scope>NUCLEOTIDE SEQUENCE</scope>
    <source>
        <strain evidence="6">JEL0379</strain>
    </source>
</reference>
<comment type="similarity">
    <text evidence="5">Belongs to the PRA1 family.</text>
</comment>
<dbReference type="PANTHER" id="PTHR19317:SF0">
    <property type="entry name" value="PRENYLATED RAB ACCEPTOR PROTEIN 1"/>
    <property type="match status" value="1"/>
</dbReference>
<comment type="subcellular location">
    <subcellularLocation>
        <location evidence="1 5">Membrane</location>
        <topology evidence="1 5">Multi-pass membrane protein</topology>
    </subcellularLocation>
</comment>
<dbReference type="InterPro" id="IPR004895">
    <property type="entry name" value="Prenylated_rab_accept_PRA1"/>
</dbReference>
<keyword evidence="4 5" id="KW-0472">Membrane</keyword>
<evidence type="ECO:0000313" key="6">
    <source>
        <dbReference type="EMBL" id="KAJ3180033.1"/>
    </source>
</evidence>
<accession>A0AAD5TLF4</accession>
<dbReference type="PANTHER" id="PTHR19317">
    <property type="entry name" value="PRENYLATED RAB ACCEPTOR 1-RELATED"/>
    <property type="match status" value="1"/>
</dbReference>
<keyword evidence="3 5" id="KW-1133">Transmembrane helix</keyword>
<feature type="transmembrane region" description="Helical" evidence="5">
    <location>
        <begin position="74"/>
        <end position="101"/>
    </location>
</feature>